<protein>
    <submittedName>
        <fullName evidence="1">Uncharacterized protein</fullName>
    </submittedName>
</protein>
<proteinExistence type="predicted"/>
<dbReference type="RefSeq" id="WP_191073974.1">
    <property type="nucleotide sequence ID" value="NZ_JACTAG010000001.1"/>
</dbReference>
<name>A0A927D4A8_9RHOB</name>
<reference evidence="1" key="1">
    <citation type="submission" date="2020-08" db="EMBL/GenBank/DDBJ databases">
        <title>Sulfitobacter aestuariivivens sp. nov., isolated from a tidal flat.</title>
        <authorList>
            <person name="Park S."/>
            <person name="Yoon J.-H."/>
        </authorList>
    </citation>
    <scope>NUCLEOTIDE SEQUENCE</scope>
    <source>
        <strain evidence="1">TSTF-M16</strain>
    </source>
</reference>
<dbReference type="AlphaFoldDB" id="A0A927D4A8"/>
<evidence type="ECO:0000313" key="1">
    <source>
        <dbReference type="EMBL" id="MBD3662982.1"/>
    </source>
</evidence>
<gene>
    <name evidence="1" type="ORF">H9Q16_03515</name>
</gene>
<evidence type="ECO:0000313" key="2">
    <source>
        <dbReference type="Proteomes" id="UP000635142"/>
    </source>
</evidence>
<comment type="caution">
    <text evidence="1">The sequence shown here is derived from an EMBL/GenBank/DDBJ whole genome shotgun (WGS) entry which is preliminary data.</text>
</comment>
<keyword evidence="2" id="KW-1185">Reference proteome</keyword>
<organism evidence="1 2">
    <name type="scientific">Sulfitobacter aestuariivivens</name>
    <dbReference type="NCBI Taxonomy" id="2766981"/>
    <lineage>
        <taxon>Bacteria</taxon>
        <taxon>Pseudomonadati</taxon>
        <taxon>Pseudomonadota</taxon>
        <taxon>Alphaproteobacteria</taxon>
        <taxon>Rhodobacterales</taxon>
        <taxon>Roseobacteraceae</taxon>
        <taxon>Sulfitobacter</taxon>
    </lineage>
</organism>
<sequence>MMVAYIIGATGFAAICSIVCFLLGASMSGVLAAYVVSGQAALLSLVAVTACRRDCLRAVGRR</sequence>
<accession>A0A927D4A8</accession>
<dbReference type="EMBL" id="JACTAG010000001">
    <property type="protein sequence ID" value="MBD3662982.1"/>
    <property type="molecule type" value="Genomic_DNA"/>
</dbReference>
<dbReference type="Proteomes" id="UP000635142">
    <property type="component" value="Unassembled WGS sequence"/>
</dbReference>